<keyword evidence="3" id="KW-1185">Reference proteome</keyword>
<keyword evidence="1" id="KW-1133">Transmembrane helix</keyword>
<keyword evidence="1" id="KW-0812">Transmembrane</keyword>
<reference evidence="2 3" key="1">
    <citation type="journal article" date="2022" name="Syst. Appl. Microbiol.">
        <title>Rhodopirellula aestuarii sp. nov., a novel member of the genus Rhodopirellula isolated from brackish sediments collected in the Tagus River estuary, Portugal.</title>
        <authorList>
            <person name="Vitorino I.R."/>
            <person name="Klimek D."/>
            <person name="Calusinska M."/>
            <person name="Lobo-da-Cunha A."/>
            <person name="Vasconcelos V."/>
            <person name="Lage O.M."/>
        </authorList>
    </citation>
    <scope>NUCLEOTIDE SEQUENCE [LARGE SCALE GENOMIC DNA]</scope>
    <source>
        <strain evidence="2 3">ICT_H3.1</strain>
    </source>
</reference>
<evidence type="ECO:0008006" key="4">
    <source>
        <dbReference type="Google" id="ProtNLM"/>
    </source>
</evidence>
<feature type="transmembrane region" description="Helical" evidence="1">
    <location>
        <begin position="482"/>
        <end position="503"/>
    </location>
</feature>
<sequence length="862" mass="96255">MRFRPVWLAPVVAPACLLVMFASVLLGRDRLAFRDVGYFYTPLYEWVAELCHAQRGGAFGGAIWNPLDQTGMPLAGETTTAVFYPLRMLVYAPPWSAETAIGVYVVLHLIIASLTAYQTARRLRCDAWSACVAGLVYPLSGIVLFSATNPPFLVGAAWLPLLLTPLIMRGCRSVVVPAIAMAMIVLGGDPPTALHAMIVAAIVHLMRFSSQLYHRRKLADADRSPANRLAAFLAARISQMAMVCTLASMLAAPQIAASVAWSARSDRVQHDATPEAFKIREQAYAFSVPPWRVAEFAVPNLYSTPWPVNARWDRIVFDGGVTRVETSLWTPSLYCGLLFPMLVIDCLVRRLLHRRRRWRCVSVLRPWGVVFVIGLVTAGGAYGPGYAVRSLFAATHWLLGSLDASWLLPPSWRLIDGQRGGPFWLLHEYFPGYDSLRYPSKWLPFVALSLAVYCAIAVRRLGLVLRYQQRRTTHRLAARGNVVGIAGMFTMMMVGYVVVAATLRNQSAMPNDPFWGPFVAESACWQLLFALAHVAVIGSILVWGQQRQWFAGRQWLVVVIALDVMIAHYDLVPRIDRAAEASLIDTASSEVQGSEVLTRWMRLHPNNGLPVSWARQSSDDRMLTVEAGLRRAGFGRWHVEHGDAVVNNMVSIGTREMAEFWSHAKVLDKEMASSDALHWRGWCRMLGVAGYLRMGGDVSELTRTQSGDVLPEVSHELLVQSQRPVDPSSDLWIQQQVVALDNDRATAWRQVLTAYATNPVDPPAFVSPDIATKFDKTESMLVSRRVYQDGYWRALLTPTDREGEPIEAQIFAVDFLSQGIVCPPGQWQIEFRYVPWWYMPLVIVALFTWATVSVILIKRCCS</sequence>
<evidence type="ECO:0000313" key="2">
    <source>
        <dbReference type="EMBL" id="MCM2371819.1"/>
    </source>
</evidence>
<feature type="transmembrane region" description="Helical" evidence="1">
    <location>
        <begin position="331"/>
        <end position="352"/>
    </location>
</feature>
<evidence type="ECO:0000256" key="1">
    <source>
        <dbReference type="SAM" id="Phobius"/>
    </source>
</evidence>
<dbReference type="RefSeq" id="WP_250929454.1">
    <property type="nucleotide sequence ID" value="NZ_JAMQBK010000039.1"/>
</dbReference>
<protein>
    <recommendedName>
        <fullName evidence="4">YfhO family protein</fullName>
    </recommendedName>
</protein>
<feature type="transmembrane region" description="Helical" evidence="1">
    <location>
        <begin position="6"/>
        <end position="26"/>
    </location>
</feature>
<keyword evidence="1" id="KW-0472">Membrane</keyword>
<feature type="transmembrane region" description="Helical" evidence="1">
    <location>
        <begin position="442"/>
        <end position="461"/>
    </location>
</feature>
<feature type="transmembrane region" description="Helical" evidence="1">
    <location>
        <begin position="523"/>
        <end position="543"/>
    </location>
</feature>
<feature type="transmembrane region" description="Helical" evidence="1">
    <location>
        <begin position="137"/>
        <end position="159"/>
    </location>
</feature>
<gene>
    <name evidence="2" type="ORF">NB063_14510</name>
</gene>
<organism evidence="2 3">
    <name type="scientific">Aporhodopirellula aestuarii</name>
    <dbReference type="NCBI Taxonomy" id="2950107"/>
    <lineage>
        <taxon>Bacteria</taxon>
        <taxon>Pseudomonadati</taxon>
        <taxon>Planctomycetota</taxon>
        <taxon>Planctomycetia</taxon>
        <taxon>Pirellulales</taxon>
        <taxon>Pirellulaceae</taxon>
        <taxon>Aporhodopirellula</taxon>
    </lineage>
</organism>
<feature type="transmembrane region" description="Helical" evidence="1">
    <location>
        <begin position="192"/>
        <end position="208"/>
    </location>
</feature>
<feature type="transmembrane region" description="Helical" evidence="1">
    <location>
        <begin position="95"/>
        <end position="117"/>
    </location>
</feature>
<proteinExistence type="predicted"/>
<dbReference type="EMBL" id="JAMQBK010000039">
    <property type="protein sequence ID" value="MCM2371819.1"/>
    <property type="molecule type" value="Genomic_DNA"/>
</dbReference>
<feature type="transmembrane region" description="Helical" evidence="1">
    <location>
        <begin position="555"/>
        <end position="572"/>
    </location>
</feature>
<accession>A0ABT0U4H3</accession>
<feature type="transmembrane region" description="Helical" evidence="1">
    <location>
        <begin position="229"/>
        <end position="252"/>
    </location>
</feature>
<dbReference type="Proteomes" id="UP001202961">
    <property type="component" value="Unassembled WGS sequence"/>
</dbReference>
<feature type="transmembrane region" description="Helical" evidence="1">
    <location>
        <begin position="364"/>
        <end position="382"/>
    </location>
</feature>
<comment type="caution">
    <text evidence="2">The sequence shown here is derived from an EMBL/GenBank/DDBJ whole genome shotgun (WGS) entry which is preliminary data.</text>
</comment>
<feature type="transmembrane region" description="Helical" evidence="1">
    <location>
        <begin position="836"/>
        <end position="857"/>
    </location>
</feature>
<evidence type="ECO:0000313" key="3">
    <source>
        <dbReference type="Proteomes" id="UP001202961"/>
    </source>
</evidence>
<name>A0ABT0U4H3_9BACT</name>